<keyword evidence="2" id="KW-1185">Reference proteome</keyword>
<evidence type="ECO:0000313" key="2">
    <source>
        <dbReference type="Proteomes" id="UP001530377"/>
    </source>
</evidence>
<gene>
    <name evidence="1" type="ORF">ACHAXA_010252</name>
</gene>
<proteinExistence type="predicted"/>
<dbReference type="Proteomes" id="UP001530377">
    <property type="component" value="Unassembled WGS sequence"/>
</dbReference>
<organism evidence="1 2">
    <name type="scientific">Cyclostephanos tholiformis</name>
    <dbReference type="NCBI Taxonomy" id="382380"/>
    <lineage>
        <taxon>Eukaryota</taxon>
        <taxon>Sar</taxon>
        <taxon>Stramenopiles</taxon>
        <taxon>Ochrophyta</taxon>
        <taxon>Bacillariophyta</taxon>
        <taxon>Coscinodiscophyceae</taxon>
        <taxon>Thalassiosirophycidae</taxon>
        <taxon>Stephanodiscales</taxon>
        <taxon>Stephanodiscaceae</taxon>
        <taxon>Cyclostephanos</taxon>
    </lineage>
</organism>
<protein>
    <submittedName>
        <fullName evidence="1">Uncharacterized protein</fullName>
    </submittedName>
</protein>
<evidence type="ECO:0000313" key="1">
    <source>
        <dbReference type="EMBL" id="KAL3823492.1"/>
    </source>
</evidence>
<accession>A0ABD3SGQ7</accession>
<reference evidence="1 2" key="1">
    <citation type="submission" date="2024-10" db="EMBL/GenBank/DDBJ databases">
        <title>Updated reference genomes for cyclostephanoid diatoms.</title>
        <authorList>
            <person name="Roberts W.R."/>
            <person name="Alverson A.J."/>
        </authorList>
    </citation>
    <scope>NUCLEOTIDE SEQUENCE [LARGE SCALE GENOMIC DNA]</scope>
    <source>
        <strain evidence="1 2">AJA228-03</strain>
    </source>
</reference>
<name>A0ABD3SGQ7_9STRA</name>
<sequence>MANVPLNERSINGVIVRLVAWKSDDIGLTNVAAFTNANEVAMTMNSKCILGVSNRPKSNCYEEFKQNETPCVLLLRSAKTSTPRQLSYCYDYPTART</sequence>
<dbReference type="EMBL" id="JALLPB020000037">
    <property type="protein sequence ID" value="KAL3823492.1"/>
    <property type="molecule type" value="Genomic_DNA"/>
</dbReference>
<dbReference type="AlphaFoldDB" id="A0ABD3SGQ7"/>
<comment type="caution">
    <text evidence="1">The sequence shown here is derived from an EMBL/GenBank/DDBJ whole genome shotgun (WGS) entry which is preliminary data.</text>
</comment>